<dbReference type="EMBL" id="RQGD01000014">
    <property type="protein sequence ID" value="TGL61826.1"/>
    <property type="molecule type" value="Genomic_DNA"/>
</dbReference>
<sequence>MKAVILLLFLNACMLSNEQHLLEECSKQKERSYRYMIPILERFAPNVDSSDSGRVYVINTELVDRKCKSEAKNSRYQLRTN</sequence>
<evidence type="ECO:0000313" key="1">
    <source>
        <dbReference type="EMBL" id="TGL61826.1"/>
    </source>
</evidence>
<name>A0A4R9K8L4_9LEPT</name>
<keyword evidence="2" id="KW-1185">Reference proteome</keyword>
<dbReference type="RefSeq" id="WP_135622337.1">
    <property type="nucleotide sequence ID" value="NZ_RQGD01000014.1"/>
</dbReference>
<accession>A0A4R9K8L4</accession>
<gene>
    <name evidence="1" type="ORF">EHQ58_04220</name>
</gene>
<dbReference type="AlphaFoldDB" id="A0A4R9K8L4"/>
<proteinExistence type="predicted"/>
<protein>
    <submittedName>
        <fullName evidence="1">Uncharacterized protein</fullName>
    </submittedName>
</protein>
<organism evidence="1 2">
    <name type="scientific">Leptospira ognonensis</name>
    <dbReference type="NCBI Taxonomy" id="2484945"/>
    <lineage>
        <taxon>Bacteria</taxon>
        <taxon>Pseudomonadati</taxon>
        <taxon>Spirochaetota</taxon>
        <taxon>Spirochaetia</taxon>
        <taxon>Leptospirales</taxon>
        <taxon>Leptospiraceae</taxon>
        <taxon>Leptospira</taxon>
    </lineage>
</organism>
<comment type="caution">
    <text evidence="1">The sequence shown here is derived from an EMBL/GenBank/DDBJ whole genome shotgun (WGS) entry which is preliminary data.</text>
</comment>
<dbReference type="Proteomes" id="UP000297693">
    <property type="component" value="Unassembled WGS sequence"/>
</dbReference>
<reference evidence="1" key="1">
    <citation type="journal article" date="2019" name="PLoS Negl. Trop. Dis.">
        <title>Revisiting the worldwide diversity of Leptospira species in the environment.</title>
        <authorList>
            <person name="Vincent A.T."/>
            <person name="Schiettekatte O."/>
            <person name="Bourhy P."/>
            <person name="Veyrier F.J."/>
            <person name="Picardeau M."/>
        </authorList>
    </citation>
    <scope>NUCLEOTIDE SEQUENCE [LARGE SCALE GENOMIC DNA]</scope>
    <source>
        <strain evidence="1">201702476</strain>
    </source>
</reference>
<evidence type="ECO:0000313" key="2">
    <source>
        <dbReference type="Proteomes" id="UP000297693"/>
    </source>
</evidence>
<dbReference type="OrthoDB" id="332062at2"/>